<organism evidence="2 3">
    <name type="scientific">Rhodococcus sovatensis</name>
    <dbReference type="NCBI Taxonomy" id="1805840"/>
    <lineage>
        <taxon>Bacteria</taxon>
        <taxon>Bacillati</taxon>
        <taxon>Actinomycetota</taxon>
        <taxon>Actinomycetes</taxon>
        <taxon>Mycobacteriales</taxon>
        <taxon>Nocardiaceae</taxon>
        <taxon>Rhodococcus</taxon>
    </lineage>
</organism>
<dbReference type="EMBL" id="CP147846">
    <property type="protein sequence ID" value="WXG71106.1"/>
    <property type="molecule type" value="Genomic_DNA"/>
</dbReference>
<evidence type="ECO:0000313" key="2">
    <source>
        <dbReference type="EMBL" id="WXG71106.1"/>
    </source>
</evidence>
<evidence type="ECO:0000256" key="1">
    <source>
        <dbReference type="SAM" id="Phobius"/>
    </source>
</evidence>
<protein>
    <submittedName>
        <fullName evidence="2">Uncharacterized protein</fullName>
    </submittedName>
</protein>
<keyword evidence="1" id="KW-0472">Membrane</keyword>
<reference evidence="2 3" key="1">
    <citation type="submission" date="2024-03" db="EMBL/GenBank/DDBJ databases">
        <title>Natural products discovery in diverse microorganisms through a two-stage MS feature dereplication strategy.</title>
        <authorList>
            <person name="Zhang R."/>
        </authorList>
    </citation>
    <scope>NUCLEOTIDE SEQUENCE [LARGE SCALE GENOMIC DNA]</scope>
    <source>
        <strain evidence="2 3">18930</strain>
    </source>
</reference>
<keyword evidence="3" id="KW-1185">Reference proteome</keyword>
<accession>A0ABZ2PX54</accession>
<gene>
    <name evidence="2" type="ORF">WDS16_11795</name>
</gene>
<sequence>MTPTLWLLLIASAMYVVGRRRSRTKLVMCAQLIGAATVCLVVGQVVWAILTQ</sequence>
<dbReference type="RefSeq" id="WP_338892833.1">
    <property type="nucleotide sequence ID" value="NZ_CP147846.1"/>
</dbReference>
<keyword evidence="1" id="KW-0812">Transmembrane</keyword>
<name>A0ABZ2PX54_9NOCA</name>
<dbReference type="Proteomes" id="UP001432000">
    <property type="component" value="Chromosome"/>
</dbReference>
<proteinExistence type="predicted"/>
<evidence type="ECO:0000313" key="3">
    <source>
        <dbReference type="Proteomes" id="UP001432000"/>
    </source>
</evidence>
<feature type="transmembrane region" description="Helical" evidence="1">
    <location>
        <begin position="28"/>
        <end position="50"/>
    </location>
</feature>
<keyword evidence="1" id="KW-1133">Transmembrane helix</keyword>